<name>A0A5C6D5T2_9BACT</name>
<organism evidence="1 2">
    <name type="scientific">Novipirellula artificiosorum</name>
    <dbReference type="NCBI Taxonomy" id="2528016"/>
    <lineage>
        <taxon>Bacteria</taxon>
        <taxon>Pseudomonadati</taxon>
        <taxon>Planctomycetota</taxon>
        <taxon>Planctomycetia</taxon>
        <taxon>Pirellulales</taxon>
        <taxon>Pirellulaceae</taxon>
        <taxon>Novipirellula</taxon>
    </lineage>
</organism>
<accession>A0A5C6D5T2</accession>
<dbReference type="EMBL" id="SJPV01000022">
    <property type="protein sequence ID" value="TWU30576.1"/>
    <property type="molecule type" value="Genomic_DNA"/>
</dbReference>
<gene>
    <name evidence="1" type="ORF">Poly41_66710</name>
</gene>
<comment type="caution">
    <text evidence="1">The sequence shown here is derived from an EMBL/GenBank/DDBJ whole genome shotgun (WGS) entry which is preliminary data.</text>
</comment>
<dbReference type="AlphaFoldDB" id="A0A5C6D5T2"/>
<dbReference type="Proteomes" id="UP000319143">
    <property type="component" value="Unassembled WGS sequence"/>
</dbReference>
<evidence type="ECO:0000313" key="2">
    <source>
        <dbReference type="Proteomes" id="UP000319143"/>
    </source>
</evidence>
<reference evidence="1 2" key="1">
    <citation type="submission" date="2019-02" db="EMBL/GenBank/DDBJ databases">
        <title>Deep-cultivation of Planctomycetes and their phenomic and genomic characterization uncovers novel biology.</title>
        <authorList>
            <person name="Wiegand S."/>
            <person name="Jogler M."/>
            <person name="Boedeker C."/>
            <person name="Pinto D."/>
            <person name="Vollmers J."/>
            <person name="Rivas-Marin E."/>
            <person name="Kohn T."/>
            <person name="Peeters S.H."/>
            <person name="Heuer A."/>
            <person name="Rast P."/>
            <person name="Oberbeckmann S."/>
            <person name="Bunk B."/>
            <person name="Jeske O."/>
            <person name="Meyerdierks A."/>
            <person name="Storesund J.E."/>
            <person name="Kallscheuer N."/>
            <person name="Luecker S."/>
            <person name="Lage O.M."/>
            <person name="Pohl T."/>
            <person name="Merkel B.J."/>
            <person name="Hornburger P."/>
            <person name="Mueller R.-W."/>
            <person name="Bruemmer F."/>
            <person name="Labrenz M."/>
            <person name="Spormann A.M."/>
            <person name="Op Den Camp H."/>
            <person name="Overmann J."/>
            <person name="Amann R."/>
            <person name="Jetten M.S.M."/>
            <person name="Mascher T."/>
            <person name="Medema M.H."/>
            <person name="Devos D.P."/>
            <person name="Kaster A.-K."/>
            <person name="Ovreas L."/>
            <person name="Rohde M."/>
            <person name="Galperin M.Y."/>
            <person name="Jogler C."/>
        </authorList>
    </citation>
    <scope>NUCLEOTIDE SEQUENCE [LARGE SCALE GENOMIC DNA]</scope>
    <source>
        <strain evidence="1 2">Poly41</strain>
    </source>
</reference>
<proteinExistence type="predicted"/>
<evidence type="ECO:0000313" key="1">
    <source>
        <dbReference type="EMBL" id="TWU30576.1"/>
    </source>
</evidence>
<sequence length="145" mass="15845">MDFARSPQDYLSYGFLAKSTTLKFVERTSSPLFVDRSEGLEVRPAATLSCDKPPALSQINTCLSSFRLERLLVEAGELNRGRSLMLPSPRANQGCSIVVDEVVDNVGAQGNPLSGANGFDRITIEVQCGYAQLFRIAAFEFHVAL</sequence>
<protein>
    <submittedName>
        <fullName evidence="1">Uncharacterized protein</fullName>
    </submittedName>
</protein>
<keyword evidence="2" id="KW-1185">Reference proteome</keyword>